<dbReference type="PROSITE" id="PS50835">
    <property type="entry name" value="IG_LIKE"/>
    <property type="match status" value="1"/>
</dbReference>
<evidence type="ECO:0000256" key="6">
    <source>
        <dbReference type="SAM" id="MobiDB-lite"/>
    </source>
</evidence>
<dbReference type="RefSeq" id="XP_032118741.1">
    <property type="nucleotide sequence ID" value="XM_032262850.1"/>
</dbReference>
<dbReference type="SUPFAM" id="SSF48726">
    <property type="entry name" value="Immunoglobulin"/>
    <property type="match status" value="1"/>
</dbReference>
<dbReference type="InterPro" id="IPR013783">
    <property type="entry name" value="Ig-like_fold"/>
</dbReference>
<dbReference type="FunFam" id="2.60.40.10:FF:000244">
    <property type="entry name" value="carcinoembryonic antigen-related cell adhesion molecule 16"/>
    <property type="match status" value="1"/>
</dbReference>
<gene>
    <name evidence="10" type="primary">LOC116539694</name>
</gene>
<proteinExistence type="inferred from homology"/>
<name>A0A6J3GLC7_SAPAP</name>
<dbReference type="PANTHER" id="PTHR44337:SF20">
    <property type="entry name" value="CARCINOEMBRYONIC ANTIGEN-RELATED CELL ADHESION MOLECULE 5-RELATED"/>
    <property type="match status" value="1"/>
</dbReference>
<feature type="signal peptide" evidence="7">
    <location>
        <begin position="1"/>
        <end position="27"/>
    </location>
</feature>
<accession>A0A6J3GLC7</accession>
<dbReference type="InterPro" id="IPR052598">
    <property type="entry name" value="IgSF_CEA-related"/>
</dbReference>
<keyword evidence="2" id="KW-1015">Disulfide bond</keyword>
<dbReference type="InterPro" id="IPR007110">
    <property type="entry name" value="Ig-like_dom"/>
</dbReference>
<feature type="region of interest" description="Disordered" evidence="6">
    <location>
        <begin position="113"/>
        <end position="134"/>
    </location>
</feature>
<organism evidence="9 10">
    <name type="scientific">Sapajus apella</name>
    <name type="common">Brown-capped capuchin</name>
    <name type="synonym">Cebus apella</name>
    <dbReference type="NCBI Taxonomy" id="9515"/>
    <lineage>
        <taxon>Eukaryota</taxon>
        <taxon>Metazoa</taxon>
        <taxon>Chordata</taxon>
        <taxon>Craniata</taxon>
        <taxon>Vertebrata</taxon>
        <taxon>Euteleostomi</taxon>
        <taxon>Mammalia</taxon>
        <taxon>Eutheria</taxon>
        <taxon>Euarchontoglires</taxon>
        <taxon>Primates</taxon>
        <taxon>Haplorrhini</taxon>
        <taxon>Platyrrhini</taxon>
        <taxon>Cebidae</taxon>
        <taxon>Cebinae</taxon>
        <taxon>Sapajus</taxon>
    </lineage>
</organism>
<evidence type="ECO:0000256" key="4">
    <source>
        <dbReference type="ARBA" id="ARBA00023319"/>
    </source>
</evidence>
<evidence type="ECO:0000313" key="9">
    <source>
        <dbReference type="Proteomes" id="UP000504640"/>
    </source>
</evidence>
<feature type="chain" id="PRO_5027013149" evidence="7">
    <location>
        <begin position="28"/>
        <end position="134"/>
    </location>
</feature>
<dbReference type="Proteomes" id="UP000504640">
    <property type="component" value="Unplaced"/>
</dbReference>
<evidence type="ECO:0000256" key="3">
    <source>
        <dbReference type="ARBA" id="ARBA00023180"/>
    </source>
</evidence>
<evidence type="ECO:0000256" key="2">
    <source>
        <dbReference type="ARBA" id="ARBA00023157"/>
    </source>
</evidence>
<evidence type="ECO:0000256" key="1">
    <source>
        <dbReference type="ARBA" id="ARBA00022729"/>
    </source>
</evidence>
<dbReference type="GO" id="GO:0009986">
    <property type="term" value="C:cell surface"/>
    <property type="evidence" value="ECO:0007669"/>
    <property type="project" value="TreeGrafter"/>
</dbReference>
<dbReference type="AlphaFoldDB" id="A0A6J3GLC7"/>
<feature type="domain" description="Ig-like" evidence="8">
    <location>
        <begin position="27"/>
        <end position="113"/>
    </location>
</feature>
<keyword evidence="4" id="KW-0393">Immunoglobulin domain</keyword>
<comment type="similarity">
    <text evidence="5">Belongs to the immunoglobulin superfamily. CEA family.</text>
</comment>
<keyword evidence="9" id="KW-1185">Reference proteome</keyword>
<keyword evidence="3" id="KW-0325">Glycoprotein</keyword>
<dbReference type="PANTHER" id="PTHR44337">
    <property type="entry name" value="CARCINOEMBRYONIC ANTIGEN-RELATED CELL ADHESION MOLECULE 8"/>
    <property type="match status" value="1"/>
</dbReference>
<evidence type="ECO:0000259" key="8">
    <source>
        <dbReference type="PROSITE" id="PS50835"/>
    </source>
</evidence>
<dbReference type="GeneID" id="116539694"/>
<evidence type="ECO:0000256" key="5">
    <source>
        <dbReference type="ARBA" id="ARBA00038222"/>
    </source>
</evidence>
<reference evidence="10" key="1">
    <citation type="submission" date="2025-08" db="UniProtKB">
        <authorList>
            <consortium name="RefSeq"/>
        </authorList>
    </citation>
    <scope>IDENTIFICATION</scope>
    <source>
        <tissue evidence="10">Blood</tissue>
    </source>
</reference>
<evidence type="ECO:0000313" key="10">
    <source>
        <dbReference type="RefSeq" id="XP_032118741.1"/>
    </source>
</evidence>
<dbReference type="Gene3D" id="2.60.40.10">
    <property type="entry name" value="Immunoglobulins"/>
    <property type="match status" value="1"/>
</dbReference>
<keyword evidence="1 7" id="KW-0732">Signal</keyword>
<protein>
    <submittedName>
        <fullName evidence="10">LOW QUALITY PROTEIN: carcinoembryonic antigen-related cell adhesion molecule 21-like</fullName>
    </submittedName>
</protein>
<sequence>MRPPSARPHRAHIPWQWLLLTGPVVQPSIQASASNTVTEQKDCVVPTCLTSDTGTSIQWTFSDHSLQVTENVRLSWDHCMLSIDPIRRENSGEGQCEVSHAASSCRSEPLTLTVKHQPPQSPHKLVSSKSMLFL</sequence>
<dbReference type="InterPro" id="IPR036179">
    <property type="entry name" value="Ig-like_dom_sf"/>
</dbReference>
<dbReference type="GO" id="GO:0007157">
    <property type="term" value="P:heterophilic cell-cell adhesion via plasma membrane cell adhesion molecules"/>
    <property type="evidence" value="ECO:0007669"/>
    <property type="project" value="TreeGrafter"/>
</dbReference>
<evidence type="ECO:0000256" key="7">
    <source>
        <dbReference type="SAM" id="SignalP"/>
    </source>
</evidence>